<dbReference type="AlphaFoldDB" id="A0A1S8AB54"/>
<proteinExistence type="predicted"/>
<name>A0A1S8AB54_ROSNE</name>
<keyword evidence="1" id="KW-0418">Kinase</keyword>
<gene>
    <name evidence="1" type="ORF">SAMD00023353_10800080</name>
</gene>
<accession>A0A1S8AB54</accession>
<sequence length="73" mass="8597">MLRQRLYCIEFARTSSTESRLIFVVIYPSLNLARLLNNQVKTKTELWPCQFSQHSDKFYNLESFHGPPSFVAK</sequence>
<reference evidence="1" key="1">
    <citation type="submission" date="2016-03" db="EMBL/GenBank/DDBJ databases">
        <title>Draft genome sequence of Rosellinia necatrix.</title>
        <authorList>
            <person name="Kanematsu S."/>
        </authorList>
    </citation>
    <scope>NUCLEOTIDE SEQUENCE [LARGE SCALE GENOMIC DNA]</scope>
    <source>
        <strain evidence="1">W97</strain>
    </source>
</reference>
<dbReference type="GO" id="GO:0016301">
    <property type="term" value="F:kinase activity"/>
    <property type="evidence" value="ECO:0007669"/>
    <property type="project" value="UniProtKB-KW"/>
</dbReference>
<evidence type="ECO:0000313" key="1">
    <source>
        <dbReference type="EMBL" id="GAW27328.1"/>
    </source>
</evidence>
<organism evidence="1">
    <name type="scientific">Rosellinia necatrix</name>
    <name type="common">White root-rot fungus</name>
    <dbReference type="NCBI Taxonomy" id="77044"/>
    <lineage>
        <taxon>Eukaryota</taxon>
        <taxon>Fungi</taxon>
        <taxon>Dikarya</taxon>
        <taxon>Ascomycota</taxon>
        <taxon>Pezizomycotina</taxon>
        <taxon>Sordariomycetes</taxon>
        <taxon>Xylariomycetidae</taxon>
        <taxon>Xylariales</taxon>
        <taxon>Xylariaceae</taxon>
        <taxon>Rosellinia</taxon>
    </lineage>
</organism>
<keyword evidence="1" id="KW-0808">Transferase</keyword>
<dbReference type="EMBL" id="DF977553">
    <property type="protein sequence ID" value="GAW27328.1"/>
    <property type="molecule type" value="Genomic_DNA"/>
</dbReference>
<keyword evidence="2" id="KW-1185">Reference proteome</keyword>
<evidence type="ECO:0000313" key="2">
    <source>
        <dbReference type="Proteomes" id="UP000054516"/>
    </source>
</evidence>
<dbReference type="Proteomes" id="UP000054516">
    <property type="component" value="Unassembled WGS sequence"/>
</dbReference>
<protein>
    <submittedName>
        <fullName evidence="1">Putative choline kinase</fullName>
    </submittedName>
</protein>